<name>A0AAN9JQK6_CLITE</name>
<evidence type="ECO:0000313" key="2">
    <source>
        <dbReference type="Proteomes" id="UP001359559"/>
    </source>
</evidence>
<accession>A0AAN9JQK6</accession>
<keyword evidence="2" id="KW-1185">Reference proteome</keyword>
<comment type="caution">
    <text evidence="1">The sequence shown here is derived from an EMBL/GenBank/DDBJ whole genome shotgun (WGS) entry which is preliminary data.</text>
</comment>
<dbReference type="AlphaFoldDB" id="A0AAN9JQK6"/>
<sequence>MLKQSVKTQDNSLQTHFTKVSYSLEHLSGKLNNMNPDIEDEDLVHYNKKKIAIDGQPGENLDVKTITKDDGVSDVDNKKSNVNASMNGRMIKLIQQDKNDMPDTFSSLDIELQYLDHYSKIAGCGMTVIKGNEE</sequence>
<dbReference type="Proteomes" id="UP001359559">
    <property type="component" value="Unassembled WGS sequence"/>
</dbReference>
<evidence type="ECO:0000313" key="1">
    <source>
        <dbReference type="EMBL" id="KAK7302233.1"/>
    </source>
</evidence>
<organism evidence="1 2">
    <name type="scientific">Clitoria ternatea</name>
    <name type="common">Butterfly pea</name>
    <dbReference type="NCBI Taxonomy" id="43366"/>
    <lineage>
        <taxon>Eukaryota</taxon>
        <taxon>Viridiplantae</taxon>
        <taxon>Streptophyta</taxon>
        <taxon>Embryophyta</taxon>
        <taxon>Tracheophyta</taxon>
        <taxon>Spermatophyta</taxon>
        <taxon>Magnoliopsida</taxon>
        <taxon>eudicotyledons</taxon>
        <taxon>Gunneridae</taxon>
        <taxon>Pentapetalae</taxon>
        <taxon>rosids</taxon>
        <taxon>fabids</taxon>
        <taxon>Fabales</taxon>
        <taxon>Fabaceae</taxon>
        <taxon>Papilionoideae</taxon>
        <taxon>50 kb inversion clade</taxon>
        <taxon>NPAAA clade</taxon>
        <taxon>indigoferoid/millettioid clade</taxon>
        <taxon>Phaseoleae</taxon>
        <taxon>Clitoria</taxon>
    </lineage>
</organism>
<reference evidence="1 2" key="1">
    <citation type="submission" date="2024-01" db="EMBL/GenBank/DDBJ databases">
        <title>The genomes of 5 underutilized Papilionoideae crops provide insights into root nodulation and disease resistance.</title>
        <authorList>
            <person name="Yuan L."/>
        </authorList>
    </citation>
    <scope>NUCLEOTIDE SEQUENCE [LARGE SCALE GENOMIC DNA]</scope>
    <source>
        <strain evidence="1">LY-2023</strain>
        <tissue evidence="1">Leaf</tissue>
    </source>
</reference>
<protein>
    <submittedName>
        <fullName evidence="1">Uncharacterized protein</fullName>
    </submittedName>
</protein>
<gene>
    <name evidence="1" type="ORF">RJT34_13118</name>
</gene>
<proteinExistence type="predicted"/>
<dbReference type="EMBL" id="JAYKXN010000003">
    <property type="protein sequence ID" value="KAK7302233.1"/>
    <property type="molecule type" value="Genomic_DNA"/>
</dbReference>